<dbReference type="CDD" id="cd07323">
    <property type="entry name" value="LAM"/>
    <property type="match status" value="1"/>
</dbReference>
<feature type="region of interest" description="Disordered" evidence="8">
    <location>
        <begin position="1"/>
        <end position="27"/>
    </location>
</feature>
<dbReference type="SMART" id="SM00715">
    <property type="entry name" value="LA"/>
    <property type="match status" value="1"/>
</dbReference>
<dbReference type="InterPro" id="IPR002344">
    <property type="entry name" value="Lupus_La"/>
</dbReference>
<gene>
    <name evidence="11" type="ORF">PGLA2088_LOCUS31691</name>
</gene>
<dbReference type="Pfam" id="PF05383">
    <property type="entry name" value="La"/>
    <property type="match status" value="1"/>
</dbReference>
<evidence type="ECO:0000313" key="11">
    <source>
        <dbReference type="EMBL" id="CAE8700593.1"/>
    </source>
</evidence>
<evidence type="ECO:0000256" key="7">
    <source>
        <dbReference type="PROSITE-ProRule" id="PRU00332"/>
    </source>
</evidence>
<evidence type="ECO:0000256" key="2">
    <source>
        <dbReference type="ARBA" id="ARBA00008680"/>
    </source>
</evidence>
<evidence type="ECO:0000259" key="10">
    <source>
        <dbReference type="PROSITE" id="PS50961"/>
    </source>
</evidence>
<sequence length="414" mass="45425">TRAVDSPWRRSRSRGVAPAAAGSDGGKKAVQELSGTWLERVTKQLDFYFSDSNLRRDRFMRKTVEEGGGYIDLSELLRFNRIQAMQCRDVSQLAAAIQKSEILELSEDGLKVRRNMTKAPMEDIDPTARTIYVEGLPLTFAVDDLAKFFARHGTVRYIDLPHHLETREPRGFCFVEFASEQEADGAWAEVHGSWPATWPTRYDGKTIRAMPKQRWLEYTKEYKELHLTARGSGRPSAAETVAATEDASQAAPTSLASSASSSSSSAPPAEAVSADGALGVPAAAAATTTTAAAATATTAAAANAASNGPLAKPKDRPGCLVKVSGFPQPQTLLSVRQFAEHVVPVDYCDFPDPNGSCAHLRLRCPEDCRVLLVDLQRTRRMLGWLRPEVNILDSEEEQRYWEQEGAEDVSFSFL</sequence>
<dbReference type="GO" id="GO:0003723">
    <property type="term" value="F:RNA binding"/>
    <property type="evidence" value="ECO:0007669"/>
    <property type="project" value="UniProtKB-UniRule"/>
</dbReference>
<feature type="region of interest" description="Disordered" evidence="8">
    <location>
        <begin position="229"/>
        <end position="272"/>
    </location>
</feature>
<dbReference type="AlphaFoldDB" id="A0A813K9H4"/>
<keyword evidence="4" id="KW-0805">Transcription regulation</keyword>
<evidence type="ECO:0000256" key="5">
    <source>
        <dbReference type="ARBA" id="ARBA00023163"/>
    </source>
</evidence>
<dbReference type="SUPFAM" id="SSF46785">
    <property type="entry name" value="Winged helix' DNA-binding domain"/>
    <property type="match status" value="1"/>
</dbReference>
<protein>
    <recommendedName>
        <fullName evidence="13">La-related protein 7</fullName>
    </recommendedName>
</protein>
<name>A0A813K9H4_POLGL</name>
<dbReference type="SMART" id="SM00360">
    <property type="entry name" value="RRM"/>
    <property type="match status" value="1"/>
</dbReference>
<dbReference type="GO" id="GO:1990904">
    <property type="term" value="C:ribonucleoprotein complex"/>
    <property type="evidence" value="ECO:0007669"/>
    <property type="project" value="InterPro"/>
</dbReference>
<dbReference type="PRINTS" id="PR00302">
    <property type="entry name" value="LUPUSLA"/>
</dbReference>
<comment type="subcellular location">
    <subcellularLocation>
        <location evidence="1">Nucleus</location>
    </subcellularLocation>
</comment>
<dbReference type="InterPro" id="IPR036388">
    <property type="entry name" value="WH-like_DNA-bd_sf"/>
</dbReference>
<evidence type="ECO:0000313" key="12">
    <source>
        <dbReference type="Proteomes" id="UP000626109"/>
    </source>
</evidence>
<organism evidence="11 12">
    <name type="scientific">Polarella glacialis</name>
    <name type="common">Dinoflagellate</name>
    <dbReference type="NCBI Taxonomy" id="89957"/>
    <lineage>
        <taxon>Eukaryota</taxon>
        <taxon>Sar</taxon>
        <taxon>Alveolata</taxon>
        <taxon>Dinophyceae</taxon>
        <taxon>Suessiales</taxon>
        <taxon>Suessiaceae</taxon>
        <taxon>Polarella</taxon>
    </lineage>
</organism>
<evidence type="ECO:0000256" key="6">
    <source>
        <dbReference type="ARBA" id="ARBA00023242"/>
    </source>
</evidence>
<dbReference type="GO" id="GO:0005634">
    <property type="term" value="C:nucleus"/>
    <property type="evidence" value="ECO:0007669"/>
    <property type="project" value="UniProtKB-SubCell"/>
</dbReference>
<dbReference type="PROSITE" id="PS50961">
    <property type="entry name" value="HTH_LA"/>
    <property type="match status" value="1"/>
</dbReference>
<accession>A0A813K9H4</accession>
<dbReference type="Pfam" id="PF00076">
    <property type="entry name" value="RRM_1"/>
    <property type="match status" value="1"/>
</dbReference>
<comment type="similarity">
    <text evidence="2">Belongs to the LARP7 family.</text>
</comment>
<dbReference type="InterPro" id="IPR036390">
    <property type="entry name" value="WH_DNA-bd_sf"/>
</dbReference>
<evidence type="ECO:0008006" key="13">
    <source>
        <dbReference type="Google" id="ProtNLM"/>
    </source>
</evidence>
<feature type="compositionally biased region" description="Low complexity" evidence="8">
    <location>
        <begin position="247"/>
        <end position="272"/>
    </location>
</feature>
<evidence type="ECO:0000256" key="8">
    <source>
        <dbReference type="SAM" id="MobiDB-lite"/>
    </source>
</evidence>
<dbReference type="InterPro" id="IPR012677">
    <property type="entry name" value="Nucleotide-bd_a/b_plait_sf"/>
</dbReference>
<dbReference type="PROSITE" id="PS50102">
    <property type="entry name" value="RRM"/>
    <property type="match status" value="1"/>
</dbReference>
<dbReference type="Gene3D" id="3.30.70.330">
    <property type="match status" value="1"/>
</dbReference>
<dbReference type="InterPro" id="IPR006630">
    <property type="entry name" value="La_HTH"/>
</dbReference>
<evidence type="ECO:0000256" key="3">
    <source>
        <dbReference type="ARBA" id="ARBA00022884"/>
    </source>
</evidence>
<dbReference type="EMBL" id="CAJNNW010029527">
    <property type="protein sequence ID" value="CAE8700593.1"/>
    <property type="molecule type" value="Genomic_DNA"/>
</dbReference>
<evidence type="ECO:0000256" key="1">
    <source>
        <dbReference type="ARBA" id="ARBA00004123"/>
    </source>
</evidence>
<feature type="domain" description="HTH La-type RNA-binding" evidence="10">
    <location>
        <begin position="31"/>
        <end position="123"/>
    </location>
</feature>
<evidence type="ECO:0000259" key="9">
    <source>
        <dbReference type="PROSITE" id="PS50102"/>
    </source>
</evidence>
<dbReference type="Proteomes" id="UP000626109">
    <property type="component" value="Unassembled WGS sequence"/>
</dbReference>
<evidence type="ECO:0000256" key="4">
    <source>
        <dbReference type="ARBA" id="ARBA00023015"/>
    </source>
</evidence>
<feature type="non-terminal residue" evidence="11">
    <location>
        <position position="414"/>
    </location>
</feature>
<keyword evidence="3 7" id="KW-0694">RNA-binding</keyword>
<dbReference type="SUPFAM" id="SSF54928">
    <property type="entry name" value="RNA-binding domain, RBD"/>
    <property type="match status" value="1"/>
</dbReference>
<dbReference type="InterPro" id="IPR045180">
    <property type="entry name" value="La_dom_prot"/>
</dbReference>
<dbReference type="PANTHER" id="PTHR22792:SF62">
    <property type="entry name" value="LA-RELATED PROTEIN 7"/>
    <property type="match status" value="1"/>
</dbReference>
<feature type="domain" description="RRM" evidence="9">
    <location>
        <begin position="129"/>
        <end position="214"/>
    </location>
</feature>
<dbReference type="GO" id="GO:0006396">
    <property type="term" value="P:RNA processing"/>
    <property type="evidence" value="ECO:0007669"/>
    <property type="project" value="InterPro"/>
</dbReference>
<dbReference type="PANTHER" id="PTHR22792">
    <property type="entry name" value="LUPUS LA PROTEIN-RELATED"/>
    <property type="match status" value="1"/>
</dbReference>
<reference evidence="11" key="1">
    <citation type="submission" date="2021-02" db="EMBL/GenBank/DDBJ databases">
        <authorList>
            <person name="Dougan E. K."/>
            <person name="Rhodes N."/>
            <person name="Thang M."/>
            <person name="Chan C."/>
        </authorList>
    </citation>
    <scope>NUCLEOTIDE SEQUENCE</scope>
</reference>
<dbReference type="InterPro" id="IPR014886">
    <property type="entry name" value="La_xRRM"/>
</dbReference>
<dbReference type="InterPro" id="IPR000504">
    <property type="entry name" value="RRM_dom"/>
</dbReference>
<comment type="caution">
    <text evidence="11">The sequence shown here is derived from an EMBL/GenBank/DDBJ whole genome shotgun (WGS) entry which is preliminary data.</text>
</comment>
<dbReference type="Gene3D" id="1.10.10.10">
    <property type="entry name" value="Winged helix-like DNA-binding domain superfamily/Winged helix DNA-binding domain"/>
    <property type="match status" value="1"/>
</dbReference>
<proteinExistence type="inferred from homology"/>
<dbReference type="InterPro" id="IPR035979">
    <property type="entry name" value="RBD_domain_sf"/>
</dbReference>
<keyword evidence="5" id="KW-0804">Transcription</keyword>
<keyword evidence="6" id="KW-0539">Nucleus</keyword>
<dbReference type="Pfam" id="PF08777">
    <property type="entry name" value="RRM_3"/>
    <property type="match status" value="1"/>
</dbReference>